<reference evidence="3 4" key="1">
    <citation type="submission" date="2021-03" db="EMBL/GenBank/DDBJ databases">
        <title>Fibrella sp. HMF5405 genome sequencing and assembly.</title>
        <authorList>
            <person name="Kang H."/>
            <person name="Kim H."/>
            <person name="Bae S."/>
            <person name="Joh K."/>
        </authorList>
    </citation>
    <scope>NUCLEOTIDE SEQUENCE [LARGE SCALE GENOMIC DNA]</scope>
    <source>
        <strain evidence="3 4">HMF5405</strain>
    </source>
</reference>
<accession>A0ABS3JJX7</accession>
<dbReference type="RefSeq" id="WP_207329658.1">
    <property type="nucleotide sequence ID" value="NZ_JAFMYW010000003.1"/>
</dbReference>
<name>A0ABS3JJX7_9BACT</name>
<protein>
    <submittedName>
        <fullName evidence="3">Glycosyltransferase family 4 protein</fullName>
    </submittedName>
</protein>
<proteinExistence type="predicted"/>
<sequence length="407" mass="45759">MNVLIPTFLTGTSPSGVVTYYKTLARDLRSRGMSVQVVETTDTPFVWNKSMNIMGHVFKRLGQTSRILWDESSFFIRLFLGTRQHRSQTFDVIHAQDVRSGVAAYYALGKTVPVVLTAHFNDDPVTELITAANLADKPLPGWLVRALTRWYRWLFAHVDNYIFVSNYAYEQSKHLMHEGVRRAILPNTVTIDAADKKTPRAVEDQGKFIISNVGYVDERKNQELLIRIAADIKSRGVTDFQVWLIGDGPKRTEYERLVAELGLTEYVRFKGRQSAPWRLVAQSDLYVHTALNDNCPYALLEAFAVNVPVLALPVGGIPELMPHGAGLLSERDPAYLAKLILTYRDPVKRQPLLDVQTRHAERYLSHEAGLQKLLAFYKEITVGQPVQGCLSSTPGELATSSSEVNTL</sequence>
<gene>
    <name evidence="3" type="ORF">J2I46_14110</name>
</gene>
<dbReference type="InterPro" id="IPR050194">
    <property type="entry name" value="Glycosyltransferase_grp1"/>
</dbReference>
<organism evidence="3 4">
    <name type="scientific">Fibrella forsythiae</name>
    <dbReference type="NCBI Taxonomy" id="2817061"/>
    <lineage>
        <taxon>Bacteria</taxon>
        <taxon>Pseudomonadati</taxon>
        <taxon>Bacteroidota</taxon>
        <taxon>Cytophagia</taxon>
        <taxon>Cytophagales</taxon>
        <taxon>Spirosomataceae</taxon>
        <taxon>Fibrella</taxon>
    </lineage>
</organism>
<dbReference type="PANTHER" id="PTHR45947">
    <property type="entry name" value="SULFOQUINOVOSYL TRANSFERASE SQD2"/>
    <property type="match status" value="1"/>
</dbReference>
<dbReference type="CDD" id="cd03801">
    <property type="entry name" value="GT4_PimA-like"/>
    <property type="match status" value="1"/>
</dbReference>
<dbReference type="Pfam" id="PF00534">
    <property type="entry name" value="Glycos_transf_1"/>
    <property type="match status" value="1"/>
</dbReference>
<dbReference type="InterPro" id="IPR028098">
    <property type="entry name" value="Glyco_trans_4-like_N"/>
</dbReference>
<comment type="caution">
    <text evidence="3">The sequence shown here is derived from an EMBL/GenBank/DDBJ whole genome shotgun (WGS) entry which is preliminary data.</text>
</comment>
<evidence type="ECO:0000259" key="1">
    <source>
        <dbReference type="Pfam" id="PF00534"/>
    </source>
</evidence>
<feature type="domain" description="Glycosyltransferase subfamily 4-like N-terminal" evidence="2">
    <location>
        <begin position="15"/>
        <end position="189"/>
    </location>
</feature>
<keyword evidence="4" id="KW-1185">Reference proteome</keyword>
<dbReference type="SUPFAM" id="SSF53756">
    <property type="entry name" value="UDP-Glycosyltransferase/glycogen phosphorylase"/>
    <property type="match status" value="1"/>
</dbReference>
<dbReference type="Pfam" id="PF13439">
    <property type="entry name" value="Glyco_transf_4"/>
    <property type="match status" value="1"/>
</dbReference>
<dbReference type="InterPro" id="IPR001296">
    <property type="entry name" value="Glyco_trans_1"/>
</dbReference>
<dbReference type="EMBL" id="JAFMYW010000003">
    <property type="protein sequence ID" value="MBO0949726.1"/>
    <property type="molecule type" value="Genomic_DNA"/>
</dbReference>
<evidence type="ECO:0000259" key="2">
    <source>
        <dbReference type="Pfam" id="PF13439"/>
    </source>
</evidence>
<dbReference type="PANTHER" id="PTHR45947:SF13">
    <property type="entry name" value="TRANSFERASE"/>
    <property type="match status" value="1"/>
</dbReference>
<evidence type="ECO:0000313" key="4">
    <source>
        <dbReference type="Proteomes" id="UP000664628"/>
    </source>
</evidence>
<feature type="domain" description="Glycosyl transferase family 1" evidence="1">
    <location>
        <begin position="201"/>
        <end position="340"/>
    </location>
</feature>
<dbReference type="Gene3D" id="3.40.50.2000">
    <property type="entry name" value="Glycogen Phosphorylase B"/>
    <property type="match status" value="2"/>
</dbReference>
<evidence type="ECO:0000313" key="3">
    <source>
        <dbReference type="EMBL" id="MBO0949726.1"/>
    </source>
</evidence>
<dbReference type="Proteomes" id="UP000664628">
    <property type="component" value="Unassembled WGS sequence"/>
</dbReference>